<evidence type="ECO:0000256" key="13">
    <source>
        <dbReference type="SAM" id="MobiDB-lite"/>
    </source>
</evidence>
<dbReference type="KEGG" id="sml:Smlt4135"/>
<evidence type="ECO:0000259" key="14">
    <source>
        <dbReference type="Pfam" id="PF00593"/>
    </source>
</evidence>
<evidence type="ECO:0000256" key="11">
    <source>
        <dbReference type="PROSITE-ProRule" id="PRU10143"/>
    </source>
</evidence>
<keyword evidence="8 10" id="KW-0472">Membrane</keyword>
<dbReference type="CDD" id="cd01347">
    <property type="entry name" value="ligand_gated_channel"/>
    <property type="match status" value="1"/>
</dbReference>
<name>B2FI12_STRMK</name>
<dbReference type="Proteomes" id="UP000008840">
    <property type="component" value="Chromosome"/>
</dbReference>
<evidence type="ECO:0000313" key="17">
    <source>
        <dbReference type="Proteomes" id="UP000008840"/>
    </source>
</evidence>
<keyword evidence="16" id="KW-0675">Receptor</keyword>
<gene>
    <name evidence="16" type="primary">cirA</name>
    <name evidence="16" type="ordered locus">Smlt4135</name>
</gene>
<proteinExistence type="inferred from homology"/>
<dbReference type="AlphaFoldDB" id="B2FI12"/>
<comment type="subcellular location">
    <subcellularLocation>
        <location evidence="1 10">Cell outer membrane</location>
        <topology evidence="1 10">Multi-pass membrane protein</topology>
    </subcellularLocation>
</comment>
<keyword evidence="5" id="KW-0732">Signal</keyword>
<dbReference type="InterPro" id="IPR037066">
    <property type="entry name" value="Plug_dom_sf"/>
</dbReference>
<dbReference type="PROSITE" id="PS52016">
    <property type="entry name" value="TONB_DEPENDENT_REC_3"/>
    <property type="match status" value="1"/>
</dbReference>
<dbReference type="InterPro" id="IPR039426">
    <property type="entry name" value="TonB-dep_rcpt-like"/>
</dbReference>
<dbReference type="InterPro" id="IPR012910">
    <property type="entry name" value="Plug_dom"/>
</dbReference>
<dbReference type="EnsemblBacteria" id="CAQ47526">
    <property type="protein sequence ID" value="CAQ47526"/>
    <property type="gene ID" value="Smlt4135"/>
</dbReference>
<keyword evidence="7 11" id="KW-0798">TonB box</keyword>
<dbReference type="PANTHER" id="PTHR30069:SF53">
    <property type="entry name" value="COLICIN I RECEPTOR-RELATED"/>
    <property type="match status" value="1"/>
</dbReference>
<evidence type="ECO:0000256" key="10">
    <source>
        <dbReference type="PROSITE-ProRule" id="PRU01360"/>
    </source>
</evidence>
<keyword evidence="3 10" id="KW-1134">Transmembrane beta strand</keyword>
<dbReference type="Pfam" id="PF07715">
    <property type="entry name" value="Plug"/>
    <property type="match status" value="1"/>
</dbReference>
<comment type="similarity">
    <text evidence="10 12">Belongs to the TonB-dependent receptor family.</text>
</comment>
<keyword evidence="17" id="KW-1185">Reference proteome</keyword>
<evidence type="ECO:0000256" key="1">
    <source>
        <dbReference type="ARBA" id="ARBA00004571"/>
    </source>
</evidence>
<dbReference type="GO" id="GO:0044718">
    <property type="term" value="P:siderophore transmembrane transport"/>
    <property type="evidence" value="ECO:0007669"/>
    <property type="project" value="TreeGrafter"/>
</dbReference>
<dbReference type="PROSITE" id="PS00430">
    <property type="entry name" value="TONB_DEPENDENT_REC_1"/>
    <property type="match status" value="1"/>
</dbReference>
<feature type="domain" description="TonB-dependent receptor-like beta-barrel" evidence="14">
    <location>
        <begin position="255"/>
        <end position="684"/>
    </location>
</feature>
<sequence>MRPTTHGRGPACLSACARCFHPVPPHSMEAVMSQPFRSRSARLPRTRLASALATACLLALPGVAAAEASADASTKDLDTVVVTASGNQQWIKDAPASISVISREDIARQPVHDLATLLSRVPGVTGGLSAVGEQSKIKLRGMPSNYTLVLVDGKRMGSSASTNYPPDLGRQDLNWISPDQIERIEVVRGPMSSLYGSDAMGGVINIITRRIGDDWSGSATHSYTRPGDGKRGDTQQIGATFSGPLGERFGLRIGANSMRRDSDRSNGGVYGNAYAGEKDRNVDALLQWKLSDAQELSLEAGHGVQQAFIDASLEKQDEGAWGASELKRSSLALNHDGKWSFGNSKISAYWTEYRNDIGATGRSEATDTIIEGSLTTPFTLGVEHQFAVGGQWKRQELTNTDTIGRAPIDYAGNAVSGSDLEVDTWALFVEDEVKLHRTLALTLGARLDHHETFGGHVSPRAYLVWHPAEQWTIRGGVSKGFRAPSLTENSASAATQSGGRGCTSLIPLGYTRGGCYMAGNPDLDPETSTNREIGISFDNDLVDAGLTYFHTDFRNKIEYAPLGRFNGIWWTRMSNVQRARTSGMEGSFNVRFGEHWRWRTSATWMKEARNLTTGRNLIDTPEFSGYSSLDWTPDAVFSSSLSAQYTGRQAGTATTFLKAYTLYDLTAAWNVNEVLTLRGGVSNLADKKLYAEGSTDYFVAGRSYFLSMTARF</sequence>
<evidence type="ECO:0000256" key="8">
    <source>
        <dbReference type="ARBA" id="ARBA00023136"/>
    </source>
</evidence>
<feature type="domain" description="TonB-dependent receptor plug" evidence="15">
    <location>
        <begin position="92"/>
        <end position="203"/>
    </location>
</feature>
<evidence type="ECO:0000256" key="3">
    <source>
        <dbReference type="ARBA" id="ARBA00022452"/>
    </source>
</evidence>
<evidence type="ECO:0000313" key="16">
    <source>
        <dbReference type="EMBL" id="CAQ47526.1"/>
    </source>
</evidence>
<keyword evidence="9 10" id="KW-0998">Cell outer membrane</keyword>
<reference evidence="16 17" key="1">
    <citation type="journal article" date="2008" name="Genome Biol.">
        <title>The complete genome, comparative and functional analysis of Stenotrophomonas maltophilia reveals an organism heavily shielded by drug resistance determinants.</title>
        <authorList>
            <person name="Crossman L.C."/>
            <person name="Gould V.C."/>
            <person name="Dow J.M."/>
            <person name="Vernikos G.S."/>
            <person name="Okazaki A."/>
            <person name="Sebaihia M."/>
            <person name="Saunders D."/>
            <person name="Arrowsmith C."/>
            <person name="Carver T."/>
            <person name="Peters N."/>
            <person name="Adlem E."/>
            <person name="Kerhornou A."/>
            <person name="Lord A."/>
            <person name="Murphy L."/>
            <person name="Seeger K."/>
            <person name="Squares R."/>
            <person name="Rutter S."/>
            <person name="Quail M.A."/>
            <person name="Rajandream M.A."/>
            <person name="Harris D."/>
            <person name="Churcher C."/>
            <person name="Bentley S.D."/>
            <person name="Parkhill J."/>
            <person name="Thomson N.R."/>
            <person name="Avison M.B."/>
        </authorList>
    </citation>
    <scope>NUCLEOTIDE SEQUENCE [LARGE SCALE GENOMIC DNA]</scope>
    <source>
        <strain evidence="16 17">K279a</strain>
    </source>
</reference>
<dbReference type="GO" id="GO:0009279">
    <property type="term" value="C:cell outer membrane"/>
    <property type="evidence" value="ECO:0007669"/>
    <property type="project" value="UniProtKB-SubCell"/>
</dbReference>
<organism evidence="16 17">
    <name type="scientific">Stenotrophomonas maltophilia (strain K279a)</name>
    <dbReference type="NCBI Taxonomy" id="522373"/>
    <lineage>
        <taxon>Bacteria</taxon>
        <taxon>Pseudomonadati</taxon>
        <taxon>Pseudomonadota</taxon>
        <taxon>Gammaproteobacteria</taxon>
        <taxon>Lysobacterales</taxon>
        <taxon>Lysobacteraceae</taxon>
        <taxon>Stenotrophomonas</taxon>
        <taxon>Stenotrophomonas maltophilia group</taxon>
    </lineage>
</organism>
<evidence type="ECO:0000256" key="4">
    <source>
        <dbReference type="ARBA" id="ARBA00022692"/>
    </source>
</evidence>
<accession>B2FI12</accession>
<evidence type="ECO:0000256" key="5">
    <source>
        <dbReference type="ARBA" id="ARBA00022729"/>
    </source>
</evidence>
<keyword evidence="2 10" id="KW-0813">Transport</keyword>
<dbReference type="HOGENOM" id="CLU_008287_18_2_6"/>
<dbReference type="EMBL" id="AM743169">
    <property type="protein sequence ID" value="CAQ47526.1"/>
    <property type="molecule type" value="Genomic_DNA"/>
</dbReference>
<dbReference type="PANTHER" id="PTHR30069">
    <property type="entry name" value="TONB-DEPENDENT OUTER MEMBRANE RECEPTOR"/>
    <property type="match status" value="1"/>
</dbReference>
<feature type="short sequence motif" description="TonB box" evidence="11">
    <location>
        <begin position="79"/>
        <end position="85"/>
    </location>
</feature>
<dbReference type="InterPro" id="IPR036942">
    <property type="entry name" value="Beta-barrel_TonB_sf"/>
</dbReference>
<dbReference type="SUPFAM" id="SSF56935">
    <property type="entry name" value="Porins"/>
    <property type="match status" value="1"/>
</dbReference>
<evidence type="ECO:0000256" key="2">
    <source>
        <dbReference type="ARBA" id="ARBA00022448"/>
    </source>
</evidence>
<evidence type="ECO:0000256" key="7">
    <source>
        <dbReference type="ARBA" id="ARBA00023077"/>
    </source>
</evidence>
<evidence type="ECO:0000256" key="6">
    <source>
        <dbReference type="ARBA" id="ARBA00023065"/>
    </source>
</evidence>
<protein>
    <submittedName>
        <fullName evidence="16">Colicin I receptor</fullName>
    </submittedName>
</protein>
<dbReference type="eggNOG" id="COG4771">
    <property type="taxonomic scope" value="Bacteria"/>
</dbReference>
<dbReference type="GO" id="GO:0015344">
    <property type="term" value="F:siderophore uptake transmembrane transporter activity"/>
    <property type="evidence" value="ECO:0007669"/>
    <property type="project" value="TreeGrafter"/>
</dbReference>
<evidence type="ECO:0000259" key="15">
    <source>
        <dbReference type="Pfam" id="PF07715"/>
    </source>
</evidence>
<evidence type="ECO:0000256" key="12">
    <source>
        <dbReference type="RuleBase" id="RU003357"/>
    </source>
</evidence>
<dbReference type="Pfam" id="PF00593">
    <property type="entry name" value="TonB_dep_Rec_b-barrel"/>
    <property type="match status" value="1"/>
</dbReference>
<keyword evidence="4 10" id="KW-0812">Transmembrane</keyword>
<dbReference type="InterPro" id="IPR010916">
    <property type="entry name" value="TonB_box_CS"/>
</dbReference>
<evidence type="ECO:0000256" key="9">
    <source>
        <dbReference type="ARBA" id="ARBA00023237"/>
    </source>
</evidence>
<dbReference type="Gene3D" id="2.40.170.20">
    <property type="entry name" value="TonB-dependent receptor, beta-barrel domain"/>
    <property type="match status" value="1"/>
</dbReference>
<dbReference type="Gene3D" id="2.170.130.10">
    <property type="entry name" value="TonB-dependent receptor, plug domain"/>
    <property type="match status" value="1"/>
</dbReference>
<dbReference type="InterPro" id="IPR000531">
    <property type="entry name" value="Beta-barrel_TonB"/>
</dbReference>
<feature type="region of interest" description="Disordered" evidence="13">
    <location>
        <begin position="217"/>
        <end position="239"/>
    </location>
</feature>
<keyword evidence="6" id="KW-0406">Ion transport</keyword>